<dbReference type="InterPro" id="IPR037278">
    <property type="entry name" value="ARFGAP/RecO"/>
</dbReference>
<dbReference type="InterPro" id="IPR001164">
    <property type="entry name" value="ArfGAP_dom"/>
</dbReference>
<dbReference type="GO" id="GO:0048205">
    <property type="term" value="P:COPI coating of Golgi vesicle"/>
    <property type="evidence" value="ECO:0007669"/>
    <property type="project" value="TreeGrafter"/>
</dbReference>
<dbReference type="InterPro" id="IPR004910">
    <property type="entry name" value="Yippee/Mis18/Cereblon"/>
</dbReference>
<evidence type="ECO:0008006" key="11">
    <source>
        <dbReference type="Google" id="ProtNLM"/>
    </source>
</evidence>
<organism evidence="9 10">
    <name type="scientific">Arabidopsis arenosa</name>
    <name type="common">Sand rock-cress</name>
    <name type="synonym">Cardaminopsis arenosa</name>
    <dbReference type="NCBI Taxonomy" id="38785"/>
    <lineage>
        <taxon>Eukaryota</taxon>
        <taxon>Viridiplantae</taxon>
        <taxon>Streptophyta</taxon>
        <taxon>Embryophyta</taxon>
        <taxon>Tracheophyta</taxon>
        <taxon>Spermatophyta</taxon>
        <taxon>Magnoliopsida</taxon>
        <taxon>eudicotyledons</taxon>
        <taxon>Gunneridae</taxon>
        <taxon>Pentapetalae</taxon>
        <taxon>rosids</taxon>
        <taxon>malvids</taxon>
        <taxon>Brassicales</taxon>
        <taxon>Brassicaceae</taxon>
        <taxon>Camelineae</taxon>
        <taxon>Arabidopsis</taxon>
    </lineage>
</organism>
<keyword evidence="3 5" id="KW-0863">Zinc-finger</keyword>
<dbReference type="PROSITE" id="PS50115">
    <property type="entry name" value="ARFGAP"/>
    <property type="match status" value="1"/>
</dbReference>
<dbReference type="GO" id="GO:0008270">
    <property type="term" value="F:zinc ion binding"/>
    <property type="evidence" value="ECO:0007669"/>
    <property type="project" value="UniProtKB-KW"/>
</dbReference>
<feature type="domain" description="Yippee" evidence="8">
    <location>
        <begin position="12"/>
        <end position="109"/>
    </location>
</feature>
<dbReference type="EMBL" id="LR999455">
    <property type="protein sequence ID" value="CAE6076383.1"/>
    <property type="molecule type" value="Genomic_DNA"/>
</dbReference>
<dbReference type="GO" id="GO:0000139">
    <property type="term" value="C:Golgi membrane"/>
    <property type="evidence" value="ECO:0007669"/>
    <property type="project" value="GOC"/>
</dbReference>
<name>A0A8S2AJD2_ARAAE</name>
<dbReference type="PANTHER" id="PTHR45686">
    <property type="entry name" value="ADP-RIBOSYLATION FACTOR GTPASE ACTIVATING PROTEIN 3, ISOFORM H-RELATED"/>
    <property type="match status" value="1"/>
</dbReference>
<evidence type="ECO:0000259" key="7">
    <source>
        <dbReference type="PROSITE" id="PS50115"/>
    </source>
</evidence>
<keyword evidence="10" id="KW-1185">Reference proteome</keyword>
<dbReference type="SMART" id="SM00105">
    <property type="entry name" value="ArfGap"/>
    <property type="match status" value="1"/>
</dbReference>
<feature type="region of interest" description="Disordered" evidence="6">
    <location>
        <begin position="365"/>
        <end position="443"/>
    </location>
</feature>
<evidence type="ECO:0000256" key="1">
    <source>
        <dbReference type="ARBA" id="ARBA00022468"/>
    </source>
</evidence>
<proteinExistence type="predicted"/>
<keyword evidence="2" id="KW-0479">Metal-binding</keyword>
<dbReference type="Pfam" id="PF01412">
    <property type="entry name" value="ArfGap"/>
    <property type="match status" value="1"/>
</dbReference>
<dbReference type="PROSITE" id="PS51792">
    <property type="entry name" value="YIPPEE"/>
    <property type="match status" value="1"/>
</dbReference>
<sequence>MGRVFMVDLEGNIYICKLCKTHLSTEQDIISKSFQCKHGGAYLFNNVVNVSVGVKEDRMMITGLHTVVDIFCVGCGSNVGWKYEFAHEKSQKYKEGKSVLELYKISGPHDSNDLRLSDYLDTAIGRNNSWSVPKLLEYAKLLGFRRRCNARHDQITSASVACSKIFTTFTGDTLWTFVMVAITRKIMVCFDCSAKNPTWASITYGIFLCMDCSATHRSLGVHISFVRSTNLDSWSSEQLRSMIFGGNNRAQLFFKEHGWTDSGKTEAKYTSRAADLYKQILAKEVAQDTNSAPFSSSLVVTSQLPEASNASDVKEELPPNETSSVKLEATKASNAVIRSTFKKHIGAKKMGKVGGLGARKLTIKPNESLYEQTPEESAPSLTNNSGTKSSFASRFEDIDDDSHSGGESGGGTLVLSHVAEPPKSSSSSSSTSSNKYADRESDEEVSEKKGLWSSVVNIAVQMKKALTTRRPPIDIYFIRSEVTEVMEKLHASDAETIPRATRIEMVNQLNCYVIMSYWRLCDDYEYGPIIESCRKDVLLLLNEIYPPVIDTPEN</sequence>
<evidence type="ECO:0000259" key="8">
    <source>
        <dbReference type="PROSITE" id="PS51792"/>
    </source>
</evidence>
<evidence type="ECO:0000256" key="4">
    <source>
        <dbReference type="ARBA" id="ARBA00022833"/>
    </source>
</evidence>
<evidence type="ECO:0000313" key="10">
    <source>
        <dbReference type="Proteomes" id="UP000682877"/>
    </source>
</evidence>
<dbReference type="InterPro" id="IPR038508">
    <property type="entry name" value="ArfGAP_dom_sf"/>
</dbReference>
<keyword evidence="4" id="KW-0862">Zinc</keyword>
<evidence type="ECO:0000256" key="6">
    <source>
        <dbReference type="SAM" id="MobiDB-lite"/>
    </source>
</evidence>
<dbReference type="PANTHER" id="PTHR45686:SF11">
    <property type="entry name" value="ADP-RIBOSYLATION FACTOR GTPASE-ACTIVATING PROTEIN AGD8-RELATED"/>
    <property type="match status" value="1"/>
</dbReference>
<feature type="compositionally biased region" description="Low complexity" evidence="6">
    <location>
        <begin position="424"/>
        <end position="433"/>
    </location>
</feature>
<dbReference type="PRINTS" id="PR00405">
    <property type="entry name" value="REVINTRACTNG"/>
</dbReference>
<dbReference type="SUPFAM" id="SSF57863">
    <property type="entry name" value="ArfGap/RecO-like zinc finger"/>
    <property type="match status" value="1"/>
</dbReference>
<dbReference type="Proteomes" id="UP000682877">
    <property type="component" value="Chromosome 5"/>
</dbReference>
<gene>
    <name evidence="9" type="ORF">AARE701A_LOCUS13512</name>
</gene>
<dbReference type="Pfam" id="PF03226">
    <property type="entry name" value="Yippee-Mis18"/>
    <property type="match status" value="1"/>
</dbReference>
<reference evidence="9" key="1">
    <citation type="submission" date="2021-01" db="EMBL/GenBank/DDBJ databases">
        <authorList>
            <person name="Bezrukov I."/>
        </authorList>
    </citation>
    <scope>NUCLEOTIDE SEQUENCE</scope>
</reference>
<dbReference type="GO" id="GO:0005096">
    <property type="term" value="F:GTPase activator activity"/>
    <property type="evidence" value="ECO:0007669"/>
    <property type="project" value="UniProtKB-KW"/>
</dbReference>
<dbReference type="CDD" id="cd08831">
    <property type="entry name" value="ArfGap_ArfGap2_3_like"/>
    <property type="match status" value="1"/>
</dbReference>
<dbReference type="InterPro" id="IPR034751">
    <property type="entry name" value="Yippee"/>
</dbReference>
<evidence type="ECO:0000256" key="2">
    <source>
        <dbReference type="ARBA" id="ARBA00022723"/>
    </source>
</evidence>
<protein>
    <recommendedName>
        <fullName evidence="11">Arf-GAP domain-containing protein</fullName>
    </recommendedName>
</protein>
<evidence type="ECO:0000256" key="3">
    <source>
        <dbReference type="ARBA" id="ARBA00022771"/>
    </source>
</evidence>
<evidence type="ECO:0000313" key="9">
    <source>
        <dbReference type="EMBL" id="CAE6076383.1"/>
    </source>
</evidence>
<feature type="compositionally biased region" description="Polar residues" evidence="6">
    <location>
        <begin position="379"/>
        <end position="392"/>
    </location>
</feature>
<accession>A0A8S2AJD2</accession>
<evidence type="ECO:0000256" key="5">
    <source>
        <dbReference type="PROSITE-ProRule" id="PRU00288"/>
    </source>
</evidence>
<keyword evidence="1" id="KW-0343">GTPase activation</keyword>
<feature type="domain" description="Arf-GAP" evidence="7">
    <location>
        <begin position="189"/>
        <end position="292"/>
    </location>
</feature>
<dbReference type="Gene3D" id="1.10.220.150">
    <property type="entry name" value="Arf GTPase activating protein"/>
    <property type="match status" value="1"/>
</dbReference>
<dbReference type="AlphaFoldDB" id="A0A8S2AJD2"/>